<feature type="domain" description="DUF4785" evidence="3">
    <location>
        <begin position="34"/>
        <end position="175"/>
    </location>
</feature>
<dbReference type="EMBL" id="LNYB01000016">
    <property type="protein sequence ID" value="KTD03135.1"/>
    <property type="molecule type" value="Genomic_DNA"/>
</dbReference>
<accession>A0A0W0U5W7</accession>
<keyword evidence="2" id="KW-0732">Signal</keyword>
<feature type="region of interest" description="Disordered" evidence="1">
    <location>
        <begin position="41"/>
        <end position="62"/>
    </location>
</feature>
<feature type="chain" id="PRO_5036003122" description="DUF4785 family protein" evidence="2">
    <location>
        <begin position="19"/>
        <end position="393"/>
    </location>
</feature>
<dbReference type="Gene3D" id="2.60.40.1930">
    <property type="match status" value="1"/>
</dbReference>
<keyword evidence="8" id="KW-1185">Reference proteome</keyword>
<dbReference type="InterPro" id="IPR048296">
    <property type="entry name" value="DUF4785_central"/>
</dbReference>
<evidence type="ECO:0000313" key="6">
    <source>
        <dbReference type="EMBL" id="KTD03135.1"/>
    </source>
</evidence>
<gene>
    <name evidence="6" type="ORF">Lfee_0491</name>
    <name evidence="7" type="ORF">NCTC12022_02120</name>
</gene>
<evidence type="ECO:0000256" key="1">
    <source>
        <dbReference type="SAM" id="MobiDB-lite"/>
    </source>
</evidence>
<dbReference type="InterPro" id="IPR031979">
    <property type="entry name" value="DUF4785_N"/>
</dbReference>
<evidence type="ECO:0000256" key="2">
    <source>
        <dbReference type="SAM" id="SignalP"/>
    </source>
</evidence>
<feature type="signal peptide" evidence="2">
    <location>
        <begin position="1"/>
        <end position="18"/>
    </location>
</feature>
<proteinExistence type="predicted"/>
<reference evidence="7 9" key="2">
    <citation type="submission" date="2018-06" db="EMBL/GenBank/DDBJ databases">
        <authorList>
            <consortium name="Pathogen Informatics"/>
            <person name="Doyle S."/>
        </authorList>
    </citation>
    <scope>NUCLEOTIDE SEQUENCE [LARGE SCALE GENOMIC DNA]</scope>
    <source>
        <strain evidence="7 9">NCTC12022</strain>
    </source>
</reference>
<evidence type="ECO:0000313" key="8">
    <source>
        <dbReference type="Proteomes" id="UP000054698"/>
    </source>
</evidence>
<dbReference type="Proteomes" id="UP000251942">
    <property type="component" value="Unassembled WGS sequence"/>
</dbReference>
<evidence type="ECO:0000259" key="5">
    <source>
        <dbReference type="Pfam" id="PF20943"/>
    </source>
</evidence>
<dbReference type="Pfam" id="PF20942">
    <property type="entry name" value="DUF4785_2nd"/>
    <property type="match status" value="1"/>
</dbReference>
<dbReference type="RefSeq" id="WP_058443708.1">
    <property type="nucleotide sequence ID" value="NZ_CAAAHT010000012.1"/>
</dbReference>
<dbReference type="Pfam" id="PF20943">
    <property type="entry name" value="DUF4785_3rd"/>
    <property type="match status" value="1"/>
</dbReference>
<evidence type="ECO:0000259" key="3">
    <source>
        <dbReference type="Pfam" id="PF16024"/>
    </source>
</evidence>
<feature type="domain" description="DUF4785" evidence="4">
    <location>
        <begin position="178"/>
        <end position="281"/>
    </location>
</feature>
<evidence type="ECO:0000259" key="4">
    <source>
        <dbReference type="Pfam" id="PF20942"/>
    </source>
</evidence>
<dbReference type="Pfam" id="PF16024">
    <property type="entry name" value="DUF4785_1st"/>
    <property type="match status" value="1"/>
</dbReference>
<evidence type="ECO:0008006" key="10">
    <source>
        <dbReference type="Google" id="ProtNLM"/>
    </source>
</evidence>
<dbReference type="AlphaFoldDB" id="A0A0W0U5W7"/>
<sequence length="393" mass="43738">MRGQLFILTLLGALQAQAMTFPQQALKPYDCQRCESLPRETLSTSWPTNNNPLGHKTKHQQKSRKYKIKTTFGELKKGVVINTQAPGAIIRITPLNRKLPAKPDFRIKNSKGVDLTLIEASALFSKEEALQNTIFNGRDLILLQLKPELGAGEFVLSSSTPTLKDNEGYLIHVFDKDAKTYLHVKTDKAHYQYGDELVATISFQDEEQHYRIDAIDASLVNANGDTIPLNLEKIEDENYEGHATLLCDKDSQGGNWYVEVKTTATLNAQTVKRQGHSAFSYIIPSAAIREIKKAGTAPLAFSARVEAATDSRYALQVVLYGSDKAGKIHPMQTAQTAAWLTAGLHDLDFSFDSELKSNYKAPYYLGYVHLTDLGQLKQVFEFNTPIALTKLGE</sequence>
<evidence type="ECO:0000313" key="7">
    <source>
        <dbReference type="EMBL" id="SPX61380.1"/>
    </source>
</evidence>
<organism evidence="6 8">
    <name type="scientific">Legionella feeleii</name>
    <dbReference type="NCBI Taxonomy" id="453"/>
    <lineage>
        <taxon>Bacteria</taxon>
        <taxon>Pseudomonadati</taxon>
        <taxon>Pseudomonadota</taxon>
        <taxon>Gammaproteobacteria</taxon>
        <taxon>Legionellales</taxon>
        <taxon>Legionellaceae</taxon>
        <taxon>Legionella</taxon>
    </lineage>
</organism>
<feature type="domain" description="DUF4785" evidence="5">
    <location>
        <begin position="285"/>
        <end position="388"/>
    </location>
</feature>
<dbReference type="EMBL" id="UASS01000019">
    <property type="protein sequence ID" value="SPX61380.1"/>
    <property type="molecule type" value="Genomic_DNA"/>
</dbReference>
<dbReference type="STRING" id="453.Lfee_0491"/>
<dbReference type="Gene3D" id="2.60.120.1370">
    <property type="match status" value="1"/>
</dbReference>
<protein>
    <recommendedName>
        <fullName evidence="10">DUF4785 family protein</fullName>
    </recommendedName>
</protein>
<reference evidence="6 8" key="1">
    <citation type="submission" date="2015-11" db="EMBL/GenBank/DDBJ databases">
        <title>Genomic analysis of 38 Legionella species identifies large and diverse effector repertoires.</title>
        <authorList>
            <person name="Burstein D."/>
            <person name="Amaro F."/>
            <person name="Zusman T."/>
            <person name="Lifshitz Z."/>
            <person name="Cohen O."/>
            <person name="Gilbert J.A."/>
            <person name="Pupko T."/>
            <person name="Shuman H.A."/>
            <person name="Segal G."/>
        </authorList>
    </citation>
    <scope>NUCLEOTIDE SEQUENCE [LARGE SCALE GENOMIC DNA]</scope>
    <source>
        <strain evidence="6 8">WO-44C</strain>
    </source>
</reference>
<evidence type="ECO:0000313" key="9">
    <source>
        <dbReference type="Proteomes" id="UP000251942"/>
    </source>
</evidence>
<dbReference type="InterPro" id="IPR048295">
    <property type="entry name" value="DUF4785_C"/>
</dbReference>
<feature type="compositionally biased region" description="Polar residues" evidence="1">
    <location>
        <begin position="41"/>
        <end position="52"/>
    </location>
</feature>
<dbReference type="PATRIC" id="fig|453.4.peg.533"/>
<dbReference type="Proteomes" id="UP000054698">
    <property type="component" value="Unassembled WGS sequence"/>
</dbReference>
<name>A0A0W0U5W7_9GAMM</name>